<sequence length="177" mass="19460">MGGNLVFSLESKMLWLGRLKLARLRNKWPKEIRKGKLFMSTIEYHYETMGRILSHLVNAGLSRVDFEPSDAMDIMTHRIGDEEDVVNAFADVLHWMKDEGLIRVASVQEFDGGYAFNGVQLTSKGIAAIQAKPTDPELGESIEKKVGEKGELDISVYTKIGSFVGGLIGGATQALSG</sequence>
<reference evidence="2" key="2">
    <citation type="journal article" date="2011" name="J. Biotechnol.">
        <title>The complete genome sequence of the dominant Sinorhizobium meliloti field isolate SM11 extends the S. meliloti pan-genome.</title>
        <authorList>
            <person name="Schneiker-Bekel S."/>
            <person name="Wibberg D."/>
            <person name="Bekel T."/>
            <person name="Blom J."/>
            <person name="Linke B."/>
            <person name="Neuweger H."/>
            <person name="Stiens M."/>
            <person name="Vorholter F.J."/>
            <person name="Weidner S."/>
            <person name="Goesmann A."/>
            <person name="Puhler A."/>
            <person name="Schluter A."/>
        </authorList>
    </citation>
    <scope>NUCLEOTIDE SEQUENCE [LARGE SCALE GENOMIC DNA]</scope>
    <source>
        <strain evidence="2">SM11</strain>
        <plasmid evidence="2">pSmeSM11b</plasmid>
    </source>
</reference>
<proteinExistence type="predicted"/>
<protein>
    <submittedName>
        <fullName evidence="1">Uncharacterized protein</fullName>
    </submittedName>
</protein>
<reference evidence="1 2" key="1">
    <citation type="journal article" date="2007" name="FEMS Microbiol. Lett.">
        <title>Sequence analysis of the 181-kb accessory plasmid pSmeSM11b, isolated from a dominant Sinorhizobium meliloti strain identified during a long-term field release experiment.</title>
        <authorList>
            <person name="Stiens M."/>
            <person name="Schneiker S."/>
            <person name="Puhler A."/>
            <person name="Schluter A."/>
        </authorList>
    </citation>
    <scope>NUCLEOTIDE SEQUENCE [LARGE SCALE GENOMIC DNA]</scope>
    <source>
        <strain evidence="1 2">SM11</strain>
        <plasmid evidence="2">pSmeSM11b</plasmid>
    </source>
</reference>
<dbReference type="EMBL" id="EF066650">
    <property type="protein sequence ID" value="ABN47013.1"/>
    <property type="molecule type" value="Genomic_DNA"/>
</dbReference>
<evidence type="ECO:0000313" key="1">
    <source>
        <dbReference type="EMBL" id="ABN47013.1"/>
    </source>
</evidence>
<organism evidence="1 2">
    <name type="scientific">Sinorhizobium meliloti (strain SM11)</name>
    <dbReference type="NCBI Taxonomy" id="707241"/>
    <lineage>
        <taxon>Bacteria</taxon>
        <taxon>Pseudomonadati</taxon>
        <taxon>Pseudomonadota</taxon>
        <taxon>Alphaproteobacteria</taxon>
        <taxon>Hyphomicrobiales</taxon>
        <taxon>Rhizobiaceae</taxon>
        <taxon>Sinorhizobium/Ensifer group</taxon>
        <taxon>Sinorhizobium</taxon>
    </lineage>
</organism>
<name>A4KVB2_SINMM</name>
<evidence type="ECO:0000313" key="2">
    <source>
        <dbReference type="Proteomes" id="UP000009045"/>
    </source>
</evidence>
<gene>
    <name evidence="1" type="primary">orf7</name>
</gene>
<geneLocation type="plasmid" evidence="1 2">
    <name>pSmeSM11b</name>
</geneLocation>
<dbReference type="AlphaFoldDB" id="A4KVB2"/>
<accession>A4KVB2</accession>
<keyword evidence="1" id="KW-0614">Plasmid</keyword>
<dbReference type="Proteomes" id="UP000009045">
    <property type="component" value="Plasmid pSmeSM11b"/>
</dbReference>